<evidence type="ECO:0000313" key="2">
    <source>
        <dbReference type="EMBL" id="RHW39945.1"/>
    </source>
</evidence>
<dbReference type="SUPFAM" id="SSF54427">
    <property type="entry name" value="NTF2-like"/>
    <property type="match status" value="1"/>
</dbReference>
<reference evidence="2 3" key="1">
    <citation type="submission" date="2018-08" db="EMBL/GenBank/DDBJ databases">
        <title>Lysinibacillus sp. YLB-03 draft genome sequence.</title>
        <authorList>
            <person name="Yu L."/>
        </authorList>
    </citation>
    <scope>NUCLEOTIDE SEQUENCE [LARGE SCALE GENOMIC DNA]</scope>
    <source>
        <strain evidence="2 3">YLB-03</strain>
    </source>
</reference>
<feature type="domain" description="DUF4440" evidence="1">
    <location>
        <begin position="60"/>
        <end position="163"/>
    </location>
</feature>
<dbReference type="OrthoDB" id="2839093at2"/>
<proteinExistence type="predicted"/>
<evidence type="ECO:0000313" key="3">
    <source>
        <dbReference type="Proteomes" id="UP000265692"/>
    </source>
</evidence>
<organism evidence="2 3">
    <name type="scientific">Ureibacillus yapensis</name>
    <dbReference type="NCBI Taxonomy" id="2304605"/>
    <lineage>
        <taxon>Bacteria</taxon>
        <taxon>Bacillati</taxon>
        <taxon>Bacillota</taxon>
        <taxon>Bacilli</taxon>
        <taxon>Bacillales</taxon>
        <taxon>Caryophanaceae</taxon>
        <taxon>Ureibacillus</taxon>
    </lineage>
</organism>
<dbReference type="Pfam" id="PF14534">
    <property type="entry name" value="DUF4440"/>
    <property type="match status" value="1"/>
</dbReference>
<gene>
    <name evidence="2" type="ORF">D1B33_03610</name>
</gene>
<comment type="caution">
    <text evidence="2">The sequence shown here is derived from an EMBL/GenBank/DDBJ whole genome shotgun (WGS) entry which is preliminary data.</text>
</comment>
<dbReference type="InterPro" id="IPR027843">
    <property type="entry name" value="DUF4440"/>
</dbReference>
<protein>
    <submittedName>
        <fullName evidence="2">Nuclear transport factor 2 family protein</fullName>
    </submittedName>
</protein>
<dbReference type="EMBL" id="QWEI01000001">
    <property type="protein sequence ID" value="RHW39945.1"/>
    <property type="molecule type" value="Genomic_DNA"/>
</dbReference>
<dbReference type="Proteomes" id="UP000265692">
    <property type="component" value="Unassembled WGS sequence"/>
</dbReference>
<accession>A0A396SF80</accession>
<name>A0A396SF80_9BACL</name>
<dbReference type="PROSITE" id="PS51257">
    <property type="entry name" value="PROKAR_LIPOPROTEIN"/>
    <property type="match status" value="1"/>
</dbReference>
<dbReference type="InterPro" id="IPR032710">
    <property type="entry name" value="NTF2-like_dom_sf"/>
</dbReference>
<sequence>MNKWIMLVAALFLLSACNDKDEANTNEQQVASNESTVGFEITGDEVVEAPDIPKEEQAAIVAAFNEYIDSFNSKDIDRYVETLSKHPQGFNVEEDVEAAKQAFEQYDIARSATDVTIVKYDEEEAQVFANLDIHMTEIETNAELASSGRQVTVFVKEDNDWKVTSVYYIGDESAQ</sequence>
<keyword evidence="3" id="KW-1185">Reference proteome</keyword>
<dbReference type="AlphaFoldDB" id="A0A396SF80"/>
<dbReference type="Gene3D" id="3.10.450.50">
    <property type="match status" value="1"/>
</dbReference>
<dbReference type="RefSeq" id="WP_118874955.1">
    <property type="nucleotide sequence ID" value="NZ_QWEI01000001.1"/>
</dbReference>
<evidence type="ECO:0000259" key="1">
    <source>
        <dbReference type="Pfam" id="PF14534"/>
    </source>
</evidence>